<dbReference type="Pfam" id="PF01842">
    <property type="entry name" value="ACT"/>
    <property type="match status" value="1"/>
</dbReference>
<keyword evidence="6 11" id="KW-0479">Metal-binding</keyword>
<evidence type="ECO:0000259" key="13">
    <source>
        <dbReference type="PROSITE" id="PS51671"/>
    </source>
</evidence>
<dbReference type="Proteomes" id="UP001165492">
    <property type="component" value="Unassembled WGS sequence"/>
</dbReference>
<dbReference type="PROSITE" id="PS51671">
    <property type="entry name" value="ACT"/>
    <property type="match status" value="1"/>
</dbReference>
<evidence type="ECO:0000256" key="3">
    <source>
        <dbReference type="ARBA" id="ARBA00008636"/>
    </source>
</evidence>
<dbReference type="InterPro" id="IPR002912">
    <property type="entry name" value="ACT_dom"/>
</dbReference>
<comment type="pathway">
    <text evidence="2 11">Carbohydrate biosynthesis; gluconeogenesis.</text>
</comment>
<dbReference type="EMBL" id="JAJHJB010000018">
    <property type="protein sequence ID" value="MCC5466445.1"/>
    <property type="molecule type" value="Genomic_DNA"/>
</dbReference>
<evidence type="ECO:0000256" key="2">
    <source>
        <dbReference type="ARBA" id="ARBA00004742"/>
    </source>
</evidence>
<organism evidence="14 15">
    <name type="scientific">Pelosinus baikalensis</name>
    <dbReference type="NCBI Taxonomy" id="2892015"/>
    <lineage>
        <taxon>Bacteria</taxon>
        <taxon>Bacillati</taxon>
        <taxon>Bacillota</taxon>
        <taxon>Negativicutes</taxon>
        <taxon>Selenomonadales</taxon>
        <taxon>Sporomusaceae</taxon>
        <taxon>Pelosinus</taxon>
    </lineage>
</organism>
<comment type="similarity">
    <text evidence="3 11 12">Belongs to the iron-sulfur dependent L-serine dehydratase family.</text>
</comment>
<dbReference type="Gene3D" id="3.30.70.260">
    <property type="match status" value="1"/>
</dbReference>
<protein>
    <recommendedName>
        <fullName evidence="11">L-serine deaminase</fullName>
    </recommendedName>
</protein>
<evidence type="ECO:0000256" key="1">
    <source>
        <dbReference type="ARBA" id="ARBA00001966"/>
    </source>
</evidence>
<feature type="domain" description="ACT" evidence="13">
    <location>
        <begin position="147"/>
        <end position="219"/>
    </location>
</feature>
<proteinExistence type="inferred from homology"/>
<dbReference type="RefSeq" id="WP_229535591.1">
    <property type="nucleotide sequence ID" value="NZ_JAJHJB010000018.1"/>
</dbReference>
<evidence type="ECO:0000256" key="5">
    <source>
        <dbReference type="ARBA" id="ARBA00022485"/>
    </source>
</evidence>
<evidence type="ECO:0000256" key="10">
    <source>
        <dbReference type="ARBA" id="ARBA00049406"/>
    </source>
</evidence>
<evidence type="ECO:0000256" key="7">
    <source>
        <dbReference type="ARBA" id="ARBA00023004"/>
    </source>
</evidence>
<gene>
    <name evidence="14" type="primary">sdaAB</name>
    <name evidence="14" type="ORF">LMF89_13890</name>
</gene>
<evidence type="ECO:0000256" key="4">
    <source>
        <dbReference type="ARBA" id="ARBA00022432"/>
    </source>
</evidence>
<evidence type="ECO:0000256" key="12">
    <source>
        <dbReference type="RuleBase" id="RU366059"/>
    </source>
</evidence>
<evidence type="ECO:0000256" key="8">
    <source>
        <dbReference type="ARBA" id="ARBA00023014"/>
    </source>
</evidence>
<dbReference type="InterPro" id="IPR029009">
    <property type="entry name" value="ASB_dom_sf"/>
</dbReference>
<dbReference type="NCBIfam" id="TIGR00719">
    <property type="entry name" value="sda_beta"/>
    <property type="match status" value="1"/>
</dbReference>
<keyword evidence="9 11" id="KW-0456">Lyase</keyword>
<keyword evidence="4 11" id="KW-0312">Gluconeogenesis</keyword>
<comment type="cofactor">
    <cofactor evidence="1 12">
        <name>[4Fe-4S] cluster</name>
        <dbReference type="ChEBI" id="CHEBI:49883"/>
    </cofactor>
</comment>
<name>A0ABS8HTD6_9FIRM</name>
<dbReference type="GO" id="GO:0003941">
    <property type="term" value="F:L-serine ammonia-lyase activity"/>
    <property type="evidence" value="ECO:0007669"/>
    <property type="project" value="UniProtKB-EC"/>
</dbReference>
<keyword evidence="8 11" id="KW-0411">Iron-sulfur</keyword>
<dbReference type="CDD" id="cd04903">
    <property type="entry name" value="ACT_LSD"/>
    <property type="match status" value="1"/>
</dbReference>
<evidence type="ECO:0000256" key="11">
    <source>
        <dbReference type="PIRNR" id="PIRNR036692"/>
    </source>
</evidence>
<reference evidence="14" key="1">
    <citation type="submission" date="2021-11" db="EMBL/GenBank/DDBJ databases">
        <title>Description of a new species Pelosinus isolated from the bottom sediments of Lake Baikal.</title>
        <authorList>
            <person name="Zakharyuk A."/>
        </authorList>
    </citation>
    <scope>NUCLEOTIDE SEQUENCE</scope>
    <source>
        <strain evidence="14">Bkl1</strain>
    </source>
</reference>
<dbReference type="InterPro" id="IPR051318">
    <property type="entry name" value="Fe-S_L-Ser"/>
</dbReference>
<dbReference type="SUPFAM" id="SSF55021">
    <property type="entry name" value="ACT-like"/>
    <property type="match status" value="1"/>
</dbReference>
<dbReference type="SUPFAM" id="SSF143548">
    <property type="entry name" value="Serine metabolism enzymes domain"/>
    <property type="match status" value="1"/>
</dbReference>
<keyword evidence="7 11" id="KW-0408">Iron</keyword>
<accession>A0ABS8HTD6</accession>
<evidence type="ECO:0000313" key="14">
    <source>
        <dbReference type="EMBL" id="MCC5466445.1"/>
    </source>
</evidence>
<comment type="catalytic activity">
    <reaction evidence="10 11 12">
        <text>L-serine = pyruvate + NH4(+)</text>
        <dbReference type="Rhea" id="RHEA:19169"/>
        <dbReference type="ChEBI" id="CHEBI:15361"/>
        <dbReference type="ChEBI" id="CHEBI:28938"/>
        <dbReference type="ChEBI" id="CHEBI:33384"/>
        <dbReference type="EC" id="4.3.1.17"/>
    </reaction>
</comment>
<keyword evidence="15" id="KW-1185">Reference proteome</keyword>
<evidence type="ECO:0000256" key="6">
    <source>
        <dbReference type="ARBA" id="ARBA00022723"/>
    </source>
</evidence>
<dbReference type="PANTHER" id="PTHR30182">
    <property type="entry name" value="L-SERINE DEHYDRATASE"/>
    <property type="match status" value="1"/>
</dbReference>
<dbReference type="InterPro" id="IPR005131">
    <property type="entry name" value="Ser_deHydtase_bsu"/>
</dbReference>
<dbReference type="PIRSF" id="PIRSF036692">
    <property type="entry name" value="SDH_B"/>
    <property type="match status" value="1"/>
</dbReference>
<dbReference type="Pfam" id="PF03315">
    <property type="entry name" value="SDH_beta"/>
    <property type="match status" value="1"/>
</dbReference>
<dbReference type="PANTHER" id="PTHR30182:SF12">
    <property type="entry name" value="L-SERINE DEHYDRATASE, BETA CHAIN-RELATED"/>
    <property type="match status" value="1"/>
</dbReference>
<keyword evidence="5 11" id="KW-0004">4Fe-4S</keyword>
<evidence type="ECO:0000256" key="9">
    <source>
        <dbReference type="ARBA" id="ARBA00023239"/>
    </source>
</evidence>
<dbReference type="InterPro" id="IPR045865">
    <property type="entry name" value="ACT-like_dom_sf"/>
</dbReference>
<sequence length="220" mass="23289">MNIFDVIGPVMIGPSSSHTAGAVRLGNLALAILGEGVKEAVIGLHGSFAQTYRGHGTDLALSAGLQGWATDDIRIPKSFDSAKEAEIEISFTTINLGDLSHPNSVRFWLTGVNGNKCTVTGASIGGGRVVVTNIDDFPVEFSGEFPAILTMHRDRPGAIALVTSILSTQGVNVAQMKVFRKQKGGLAAMIVETDQPIDDAAFEVIGKLPHIQSVRRIQLV</sequence>
<comment type="caution">
    <text evidence="14">The sequence shown here is derived from an EMBL/GenBank/DDBJ whole genome shotgun (WGS) entry which is preliminary data.</text>
</comment>
<dbReference type="Gene3D" id="3.30.1330.90">
    <property type="entry name" value="D-3-phosphoglycerate dehydrogenase, domain 3"/>
    <property type="match status" value="1"/>
</dbReference>
<evidence type="ECO:0000313" key="15">
    <source>
        <dbReference type="Proteomes" id="UP001165492"/>
    </source>
</evidence>
<dbReference type="InterPro" id="IPR004643">
    <property type="entry name" value="Fe-S_L-Ser_bsu"/>
</dbReference>